<comment type="caution">
    <text evidence="12">The sequence shown here is derived from an EMBL/GenBank/DDBJ whole genome shotgun (WGS) entry which is preliminary data.</text>
</comment>
<dbReference type="InterPro" id="IPR014024">
    <property type="entry name" value="Auxin_eff_plant"/>
</dbReference>
<dbReference type="EMBL" id="JACMSC010000004">
    <property type="protein sequence ID" value="KAG6525191.1"/>
    <property type="molecule type" value="Genomic_DNA"/>
</dbReference>
<reference evidence="12 13" key="1">
    <citation type="submission" date="2020-08" db="EMBL/GenBank/DDBJ databases">
        <title>Plant Genome Project.</title>
        <authorList>
            <person name="Zhang R.-G."/>
        </authorList>
    </citation>
    <scope>NUCLEOTIDE SEQUENCE [LARGE SCALE GENOMIC DNA]</scope>
    <source>
        <tissue evidence="12">Rhizome</tissue>
    </source>
</reference>
<evidence type="ECO:0000256" key="5">
    <source>
        <dbReference type="ARBA" id="ARBA00022448"/>
    </source>
</evidence>
<keyword evidence="9 10" id="KW-0927">Auxin signaling pathway</keyword>
<name>A0A8J5HI85_ZINOF</name>
<feature type="compositionally biased region" description="Polar residues" evidence="11">
    <location>
        <begin position="286"/>
        <end position="297"/>
    </location>
</feature>
<dbReference type="Gene3D" id="1.20.1530.20">
    <property type="match status" value="1"/>
</dbReference>
<dbReference type="GO" id="GO:0005783">
    <property type="term" value="C:endoplasmic reticulum"/>
    <property type="evidence" value="ECO:0007669"/>
    <property type="project" value="TreeGrafter"/>
</dbReference>
<comment type="function">
    <text evidence="10">May act as a component of the auxin efflux carrier.</text>
</comment>
<dbReference type="InterPro" id="IPR051107">
    <property type="entry name" value="Auxin_Efflux_Carrier"/>
</dbReference>
<protein>
    <recommendedName>
        <fullName evidence="10">Auxin efflux carrier component</fullName>
    </recommendedName>
</protein>
<dbReference type="GO" id="GO:0009941">
    <property type="term" value="C:chloroplast envelope"/>
    <property type="evidence" value="ECO:0007669"/>
    <property type="project" value="UniProtKB-SubCell"/>
</dbReference>
<dbReference type="InterPro" id="IPR038770">
    <property type="entry name" value="Na+/solute_symporter_sf"/>
</dbReference>
<comment type="subcellular location">
    <subcellularLocation>
        <location evidence="3 10">Membrane</location>
        <topology evidence="3 10">Multi-pass membrane protein</topology>
    </subcellularLocation>
    <subcellularLocation>
        <location evidence="2">Plastid</location>
        <location evidence="2">Chloroplast envelope</location>
    </subcellularLocation>
</comment>
<comment type="caution">
    <text evidence="10">Lacks conserved residue(s) required for the propagation of feature annotation.</text>
</comment>
<feature type="transmembrane region" description="Helical" evidence="10">
    <location>
        <begin position="42"/>
        <end position="59"/>
    </location>
</feature>
<feature type="transmembrane region" description="Helical" evidence="10">
    <location>
        <begin position="12"/>
        <end position="30"/>
    </location>
</feature>
<evidence type="ECO:0000256" key="6">
    <source>
        <dbReference type="ARBA" id="ARBA00022692"/>
    </source>
</evidence>
<feature type="transmembrane region" description="Helical" evidence="10">
    <location>
        <begin position="71"/>
        <end position="92"/>
    </location>
</feature>
<dbReference type="InterPro" id="IPR004776">
    <property type="entry name" value="Mem_transp_PIN-like"/>
</dbReference>
<proteinExistence type="inferred from homology"/>
<feature type="transmembrane region" description="Helical" evidence="10">
    <location>
        <begin position="104"/>
        <end position="127"/>
    </location>
</feature>
<keyword evidence="13" id="KW-1185">Reference proteome</keyword>
<feature type="transmembrane region" description="Helical" evidence="10">
    <location>
        <begin position="479"/>
        <end position="500"/>
    </location>
</feature>
<keyword evidence="8 10" id="KW-0472">Membrane</keyword>
<evidence type="ECO:0000256" key="1">
    <source>
        <dbReference type="ARBA" id="ARBA00003198"/>
    </source>
</evidence>
<sequence length="539" mass="59336">MISGKEFYEVMVAMVPLYVAMILAYGSVRWWRVFSPEQCAGINRYVALFVVPFLSFDFISKNDPYNMNFRFIMADVIQKLIVLAALAVWALVGGRQAGLDWTITIFSISTLPNTLVIGIPLFLSMYGDSSAPLLSQIIVMQCIVWFTLLLILLECRAAKIMIADQFPGASSGAIASITVDPEVVSLGNLDVDDPIETESCVDDDGKLHVVVRRSSAFRSDLNHSRNSFDFTSSFSNDDIYRQQSLRYPSGEGARRSSSYSEAKLNTRLPRFRHQMPYSSPQPTPNPSVSTTSLTGAASRQPHLQKAANGGNKDLHMFTRSFSASPAIHAFRKSPAAEHQVTAAVTTAELPEGLSINNKTIEEEETAPPHQGGDGKTKEEAAADKRWPGEVMAMPPTVVMMKLILTMAWRKLIRNPSTYSSLIGLIWSLVKFRWDLELPRIIDKSLELIQKTGLGMAMFGLGLFIALQSRLIACGYKLAIYGMVLKFLLGPAVMAIPSAAFGLRGDLLRIAIVQAAMPCSVVSFVFAKEYNLHADILSTA</sequence>
<dbReference type="GO" id="GO:0005886">
    <property type="term" value="C:plasma membrane"/>
    <property type="evidence" value="ECO:0007669"/>
    <property type="project" value="TreeGrafter"/>
</dbReference>
<feature type="transmembrane region" description="Helical" evidence="10">
    <location>
        <begin position="133"/>
        <end position="153"/>
    </location>
</feature>
<dbReference type="PANTHER" id="PTHR31752">
    <property type="entry name" value="AUXIN EFFLUX CARRIER COMPONENT 1B-RELATED"/>
    <property type="match status" value="1"/>
</dbReference>
<feature type="transmembrane region" description="Helical" evidence="10">
    <location>
        <begin position="506"/>
        <end position="526"/>
    </location>
</feature>
<organism evidence="12 13">
    <name type="scientific">Zingiber officinale</name>
    <name type="common">Ginger</name>
    <name type="synonym">Amomum zingiber</name>
    <dbReference type="NCBI Taxonomy" id="94328"/>
    <lineage>
        <taxon>Eukaryota</taxon>
        <taxon>Viridiplantae</taxon>
        <taxon>Streptophyta</taxon>
        <taxon>Embryophyta</taxon>
        <taxon>Tracheophyta</taxon>
        <taxon>Spermatophyta</taxon>
        <taxon>Magnoliopsida</taxon>
        <taxon>Liliopsida</taxon>
        <taxon>Zingiberales</taxon>
        <taxon>Zingiberaceae</taxon>
        <taxon>Zingiber</taxon>
    </lineage>
</organism>
<dbReference type="Pfam" id="PF03547">
    <property type="entry name" value="Mem_trans"/>
    <property type="match status" value="1"/>
</dbReference>
<evidence type="ECO:0000256" key="9">
    <source>
        <dbReference type="ARBA" id="ARBA00023294"/>
    </source>
</evidence>
<keyword evidence="6 10" id="KW-0812">Transmembrane</keyword>
<evidence type="ECO:0000256" key="8">
    <source>
        <dbReference type="ARBA" id="ARBA00023136"/>
    </source>
</evidence>
<dbReference type="NCBIfam" id="TIGR00946">
    <property type="entry name" value="2a69"/>
    <property type="match status" value="1"/>
</dbReference>
<feature type="region of interest" description="Disordered" evidence="11">
    <location>
        <begin position="357"/>
        <end position="382"/>
    </location>
</feature>
<dbReference type="GO" id="GO:0010329">
    <property type="term" value="F:auxin efflux transmembrane transporter activity"/>
    <property type="evidence" value="ECO:0007669"/>
    <property type="project" value="TreeGrafter"/>
</dbReference>
<accession>A0A8J5HI85</accession>
<dbReference type="PANTHER" id="PTHR31752:SF18">
    <property type="entry name" value="AUXIN EFFLUX CARRIER COMPONENT 1"/>
    <property type="match status" value="1"/>
</dbReference>
<dbReference type="GO" id="GO:0009926">
    <property type="term" value="P:auxin polar transport"/>
    <property type="evidence" value="ECO:0007669"/>
    <property type="project" value="TreeGrafter"/>
</dbReference>
<evidence type="ECO:0000313" key="12">
    <source>
        <dbReference type="EMBL" id="KAG6525191.1"/>
    </source>
</evidence>
<feature type="region of interest" description="Disordered" evidence="11">
    <location>
        <begin position="267"/>
        <end position="312"/>
    </location>
</feature>
<evidence type="ECO:0000313" key="13">
    <source>
        <dbReference type="Proteomes" id="UP000734854"/>
    </source>
</evidence>
<evidence type="ECO:0000256" key="11">
    <source>
        <dbReference type="SAM" id="MobiDB-lite"/>
    </source>
</evidence>
<feature type="compositionally biased region" description="Basic and acidic residues" evidence="11">
    <location>
        <begin position="372"/>
        <end position="382"/>
    </location>
</feature>
<evidence type="ECO:0000256" key="10">
    <source>
        <dbReference type="RuleBase" id="RU362108"/>
    </source>
</evidence>
<comment type="similarity">
    <text evidence="4 10">Belongs to the auxin efflux carrier (TC 2.A.69.1) family.</text>
</comment>
<evidence type="ECO:0000256" key="2">
    <source>
        <dbReference type="ARBA" id="ARBA00004119"/>
    </source>
</evidence>
<evidence type="ECO:0000256" key="4">
    <source>
        <dbReference type="ARBA" id="ARBA00009177"/>
    </source>
</evidence>
<evidence type="ECO:0000256" key="3">
    <source>
        <dbReference type="ARBA" id="ARBA00004141"/>
    </source>
</evidence>
<dbReference type="Proteomes" id="UP000734854">
    <property type="component" value="Unassembled WGS sequence"/>
</dbReference>
<comment type="function">
    <text evidence="1">May function as sodium-coupled metabolite transporter across the chloroplast envelope.</text>
</comment>
<gene>
    <name evidence="12" type="ORF">ZIOFF_015143</name>
</gene>
<keyword evidence="5 10" id="KW-0813">Transport</keyword>
<dbReference type="GO" id="GO:0009734">
    <property type="term" value="P:auxin-activated signaling pathway"/>
    <property type="evidence" value="ECO:0007669"/>
    <property type="project" value="UniProtKB-UniRule"/>
</dbReference>
<evidence type="ECO:0000256" key="7">
    <source>
        <dbReference type="ARBA" id="ARBA00022989"/>
    </source>
</evidence>
<dbReference type="AlphaFoldDB" id="A0A8J5HI85"/>
<keyword evidence="7 10" id="KW-1133">Transmembrane helix</keyword>